<protein>
    <submittedName>
        <fullName evidence="3">2-polyprenyl-6-methoxyphenol hydroxylase</fullName>
    </submittedName>
</protein>
<dbReference type="GO" id="GO:0008688">
    <property type="term" value="F:3-(3-hydroxyphenyl)propionate hydroxylase activity"/>
    <property type="evidence" value="ECO:0007669"/>
    <property type="project" value="TreeGrafter"/>
</dbReference>
<keyword evidence="4" id="KW-1185">Reference proteome</keyword>
<keyword evidence="1" id="KW-0560">Oxidoreductase</keyword>
<dbReference type="InterPro" id="IPR036188">
    <property type="entry name" value="FAD/NAD-bd_sf"/>
</dbReference>
<dbReference type="Gene3D" id="3.30.70.2450">
    <property type="match status" value="1"/>
</dbReference>
<dbReference type="Gene3D" id="3.50.50.60">
    <property type="entry name" value="FAD/NAD(P)-binding domain"/>
    <property type="match status" value="1"/>
</dbReference>
<dbReference type="GO" id="GO:0071949">
    <property type="term" value="F:FAD binding"/>
    <property type="evidence" value="ECO:0007669"/>
    <property type="project" value="InterPro"/>
</dbReference>
<dbReference type="GO" id="GO:0019622">
    <property type="term" value="P:3-(3-hydroxy)phenylpropionate catabolic process"/>
    <property type="evidence" value="ECO:0007669"/>
    <property type="project" value="TreeGrafter"/>
</dbReference>
<dbReference type="SUPFAM" id="SSF51905">
    <property type="entry name" value="FAD/NAD(P)-binding domain"/>
    <property type="match status" value="1"/>
</dbReference>
<dbReference type="OrthoDB" id="9766816at2"/>
<reference evidence="3 4" key="1">
    <citation type="submission" date="2018-03" db="EMBL/GenBank/DDBJ databases">
        <title>Phenotypic and genomic properties of Cyclonatronum proteinivorum gen. nov., sp. nov., a haloalkaliphilic bacteroidete from soda lakes possessing Na+-translocating rhodopsin.</title>
        <authorList>
            <person name="Toshchakov S.V."/>
            <person name="Korzhenkov A."/>
            <person name="Samarov N.I."/>
            <person name="Kublanov I.V."/>
            <person name="Muntyan M.S."/>
            <person name="Sorokin D.Y."/>
        </authorList>
    </citation>
    <scope>NUCLEOTIDE SEQUENCE [LARGE SCALE GENOMIC DNA]</scope>
    <source>
        <strain evidence="3 4">Omega</strain>
    </source>
</reference>
<dbReference type="RefSeq" id="WP_114983559.1">
    <property type="nucleotide sequence ID" value="NZ_CP027806.1"/>
</dbReference>
<sequence>MASQTKLQLPAETDILIAGAGPTGLLLGILLAKAGIPFQMVEPRAEVSQHSRSIGIHPPSLQLFQEVGLSDAFLEAGNQIRVGRAYVNHDAIGTIPFTRLPNSFPFILTLSQQVTEEILERALLSLAPEQLHRGLGFADFTKEKNRLQVKLTDGSEIRCRYLIGCDGKNSLVREKAGIPFLGGSYPDHYIMGDFDDNLGSREEARVYLCEDGLVESFPHGKNLRRWVIKTRDAVSAPDAQLIAGLALERTGTSPDAATNSMLSTFGVQRMMAESFVKGRVILAGDAAHVVSPIGGQGMNLGWFDAKLLAGLLPDVLRPHKPLPRLLNSYEYRRRNAAYTAAERAEFNLRMGRSFSQRAVFFNKIMVRLLLLPPLRSILLRKFTMDGLD</sequence>
<evidence type="ECO:0000259" key="2">
    <source>
        <dbReference type="Pfam" id="PF01494"/>
    </source>
</evidence>
<evidence type="ECO:0000313" key="4">
    <source>
        <dbReference type="Proteomes" id="UP000254808"/>
    </source>
</evidence>
<dbReference type="PANTHER" id="PTHR43476:SF3">
    <property type="entry name" value="FAD-BINDING MONOOXYGENASE"/>
    <property type="match status" value="1"/>
</dbReference>
<dbReference type="Pfam" id="PF01494">
    <property type="entry name" value="FAD_binding_3"/>
    <property type="match status" value="1"/>
</dbReference>
<evidence type="ECO:0000313" key="3">
    <source>
        <dbReference type="EMBL" id="AXJ00271.1"/>
    </source>
</evidence>
<dbReference type="Proteomes" id="UP000254808">
    <property type="component" value="Chromosome"/>
</dbReference>
<dbReference type="KEGG" id="cprv:CYPRO_0996"/>
<dbReference type="InterPro" id="IPR002938">
    <property type="entry name" value="FAD-bd"/>
</dbReference>
<organism evidence="3 4">
    <name type="scientific">Cyclonatronum proteinivorum</name>
    <dbReference type="NCBI Taxonomy" id="1457365"/>
    <lineage>
        <taxon>Bacteria</taxon>
        <taxon>Pseudomonadati</taxon>
        <taxon>Balneolota</taxon>
        <taxon>Balneolia</taxon>
        <taxon>Balneolales</taxon>
        <taxon>Cyclonatronaceae</taxon>
        <taxon>Cyclonatronum</taxon>
    </lineage>
</organism>
<feature type="domain" description="FAD-binding" evidence="2">
    <location>
        <begin position="12"/>
        <end position="343"/>
    </location>
</feature>
<dbReference type="EMBL" id="CP027806">
    <property type="protein sequence ID" value="AXJ00271.1"/>
    <property type="molecule type" value="Genomic_DNA"/>
</dbReference>
<dbReference type="InterPro" id="IPR050631">
    <property type="entry name" value="PheA/TfdB_FAD_monoxygenase"/>
</dbReference>
<evidence type="ECO:0000256" key="1">
    <source>
        <dbReference type="ARBA" id="ARBA00023002"/>
    </source>
</evidence>
<name>A0A345UIG9_9BACT</name>
<dbReference type="PRINTS" id="PR00420">
    <property type="entry name" value="RNGMNOXGNASE"/>
</dbReference>
<gene>
    <name evidence="3" type="ORF">CYPRO_0996</name>
</gene>
<dbReference type="AlphaFoldDB" id="A0A345UIG9"/>
<dbReference type="PANTHER" id="PTHR43476">
    <property type="entry name" value="3-(3-HYDROXY-PHENYL)PROPIONATE/3-HYDROXYCINNAMIC ACID HYDROXYLASE"/>
    <property type="match status" value="1"/>
</dbReference>
<accession>A0A345UIG9</accession>
<proteinExistence type="predicted"/>